<dbReference type="Proteomes" id="UP000805193">
    <property type="component" value="Unassembled WGS sequence"/>
</dbReference>
<dbReference type="EMBL" id="JABSTQ010011101">
    <property type="protein sequence ID" value="KAG0415165.1"/>
    <property type="molecule type" value="Genomic_DNA"/>
</dbReference>
<gene>
    <name evidence="1" type="ORF">HPB47_007658</name>
</gene>
<reference evidence="1 2" key="1">
    <citation type="journal article" date="2020" name="Cell">
        <title>Large-Scale Comparative Analyses of Tick Genomes Elucidate Their Genetic Diversity and Vector Capacities.</title>
        <authorList>
            <consortium name="Tick Genome and Microbiome Consortium (TIGMIC)"/>
            <person name="Jia N."/>
            <person name="Wang J."/>
            <person name="Shi W."/>
            <person name="Du L."/>
            <person name="Sun Y."/>
            <person name="Zhan W."/>
            <person name="Jiang J.F."/>
            <person name="Wang Q."/>
            <person name="Zhang B."/>
            <person name="Ji P."/>
            <person name="Bell-Sakyi L."/>
            <person name="Cui X.M."/>
            <person name="Yuan T.T."/>
            <person name="Jiang B.G."/>
            <person name="Yang W.F."/>
            <person name="Lam T.T."/>
            <person name="Chang Q.C."/>
            <person name="Ding S.J."/>
            <person name="Wang X.J."/>
            <person name="Zhu J.G."/>
            <person name="Ruan X.D."/>
            <person name="Zhao L."/>
            <person name="Wei J.T."/>
            <person name="Ye R.Z."/>
            <person name="Que T.C."/>
            <person name="Du C.H."/>
            <person name="Zhou Y.H."/>
            <person name="Cheng J.X."/>
            <person name="Dai P.F."/>
            <person name="Guo W.B."/>
            <person name="Han X.H."/>
            <person name="Huang E.J."/>
            <person name="Li L.F."/>
            <person name="Wei W."/>
            <person name="Gao Y.C."/>
            <person name="Liu J.Z."/>
            <person name="Shao H.Z."/>
            <person name="Wang X."/>
            <person name="Wang C.C."/>
            <person name="Yang T.C."/>
            <person name="Huo Q.B."/>
            <person name="Li W."/>
            <person name="Chen H.Y."/>
            <person name="Chen S.E."/>
            <person name="Zhou L.G."/>
            <person name="Ni X.B."/>
            <person name="Tian J.H."/>
            <person name="Sheng Y."/>
            <person name="Liu T."/>
            <person name="Pan Y.S."/>
            <person name="Xia L.Y."/>
            <person name="Li J."/>
            <person name="Zhao F."/>
            <person name="Cao W.C."/>
        </authorList>
    </citation>
    <scope>NUCLEOTIDE SEQUENCE [LARGE SCALE GENOMIC DNA]</scope>
    <source>
        <strain evidence="1">Iper-2018</strain>
    </source>
</reference>
<name>A0AC60P6X0_IXOPE</name>
<evidence type="ECO:0000313" key="2">
    <source>
        <dbReference type="Proteomes" id="UP000805193"/>
    </source>
</evidence>
<comment type="caution">
    <text evidence="1">The sequence shown here is derived from an EMBL/GenBank/DDBJ whole genome shotgun (WGS) entry which is preliminary data.</text>
</comment>
<keyword evidence="2" id="KW-1185">Reference proteome</keyword>
<protein>
    <submittedName>
        <fullName evidence="1">Uncharacterized protein</fullName>
    </submittedName>
</protein>
<proteinExistence type="predicted"/>
<sequence>MGQFGRRGLDLPSIDRGVETLGRRPEAELGPSARKWGPASRKWADSSTRVRTSSRDQPLREDRRSSHQPAIEVGSLSETLSTPVGDEFQPPQYRTGFVGVRQEAVRRAATGEATSKKAGTCTGRVHAPSAARAGGSGNTCGDNSVGRRSGDYERPSCYPNTRHSRSSPRTYSSQNTRSFAY</sequence>
<organism evidence="1 2">
    <name type="scientific">Ixodes persulcatus</name>
    <name type="common">Taiga tick</name>
    <dbReference type="NCBI Taxonomy" id="34615"/>
    <lineage>
        <taxon>Eukaryota</taxon>
        <taxon>Metazoa</taxon>
        <taxon>Ecdysozoa</taxon>
        <taxon>Arthropoda</taxon>
        <taxon>Chelicerata</taxon>
        <taxon>Arachnida</taxon>
        <taxon>Acari</taxon>
        <taxon>Parasitiformes</taxon>
        <taxon>Ixodida</taxon>
        <taxon>Ixodoidea</taxon>
        <taxon>Ixodidae</taxon>
        <taxon>Ixodinae</taxon>
        <taxon>Ixodes</taxon>
    </lineage>
</organism>
<evidence type="ECO:0000313" key="1">
    <source>
        <dbReference type="EMBL" id="KAG0415165.1"/>
    </source>
</evidence>
<accession>A0AC60P6X0</accession>